<gene>
    <name evidence="4" type="primary">wcfD</name>
    <name evidence="4" type="ORF">BF9343_0974</name>
</gene>
<dbReference type="Pfam" id="PF00132">
    <property type="entry name" value="Hexapep"/>
    <property type="match status" value="1"/>
</dbReference>
<dbReference type="PaxDb" id="272559-BF9343_0974"/>
<evidence type="ECO:0000313" key="5">
    <source>
        <dbReference type="Proteomes" id="UP000006731"/>
    </source>
</evidence>
<dbReference type="PANTHER" id="PTHR23416">
    <property type="entry name" value="SIALIC ACID SYNTHASE-RELATED"/>
    <property type="match status" value="1"/>
</dbReference>
<dbReference type="SUPFAM" id="SSF51161">
    <property type="entry name" value="Trimeric LpxA-like enzymes"/>
    <property type="match status" value="1"/>
</dbReference>
<dbReference type="InterPro" id="IPR018357">
    <property type="entry name" value="Hexapep_transf_CS"/>
</dbReference>
<keyword evidence="5" id="KW-1185">Reference proteome</keyword>
<keyword evidence="2" id="KW-0677">Repeat</keyword>
<dbReference type="Proteomes" id="UP000006731">
    <property type="component" value="Chromosome"/>
</dbReference>
<evidence type="ECO:0000256" key="3">
    <source>
        <dbReference type="ARBA" id="ARBA00023315"/>
    </source>
</evidence>
<dbReference type="Gene3D" id="2.160.10.10">
    <property type="entry name" value="Hexapeptide repeat proteins"/>
    <property type="match status" value="1"/>
</dbReference>
<evidence type="ECO:0000256" key="1">
    <source>
        <dbReference type="ARBA" id="ARBA00022679"/>
    </source>
</evidence>
<dbReference type="eggNOG" id="COG0110">
    <property type="taxonomic scope" value="Bacteria"/>
</dbReference>
<dbReference type="GO" id="GO:0016746">
    <property type="term" value="F:acyltransferase activity"/>
    <property type="evidence" value="ECO:0007669"/>
    <property type="project" value="UniProtKB-KW"/>
</dbReference>
<protein>
    <submittedName>
        <fullName evidence="4">Acetyltransferase</fullName>
    </submittedName>
</protein>
<dbReference type="AlphaFoldDB" id="Q5LGI4"/>
<sequence>MIYYLFRPCLYVCKMFLNYFVCFTSKICTENRYNYFKRIKPFLFSRIVRTWFGHVGDKISIVPPFYIRGGKYIQLGTNFRALSGLRLEAIDFYNNSSYHPSIVIGDNVVFNNSCHIGATNRIIIGNDVVVASRVFITDHFHGNTTYNDLQIPVRNRLLYSKGPVVIGNNVWIGEGASILPNVTIGDNSIVAAHAVVTKNIPANSIAVGCPARIIRTIN</sequence>
<organism evidence="4 5">
    <name type="scientific">Bacteroides fragilis (strain ATCC 25285 / DSM 2151 / CCUG 4856 / JCM 11019 / LMG 10263 / NCTC 9343 / Onslow / VPI 2553 / EN-2)</name>
    <dbReference type="NCBI Taxonomy" id="272559"/>
    <lineage>
        <taxon>Bacteria</taxon>
        <taxon>Pseudomonadati</taxon>
        <taxon>Bacteroidota</taxon>
        <taxon>Bacteroidia</taxon>
        <taxon>Bacteroidales</taxon>
        <taxon>Bacteroidaceae</taxon>
        <taxon>Bacteroides</taxon>
    </lineage>
</organism>
<dbReference type="BioCyc" id="BFRA272559:G1GHZ-1069-MONOMER"/>
<keyword evidence="3" id="KW-0012">Acyltransferase</keyword>
<proteinExistence type="predicted"/>
<reference evidence="4 5" key="1">
    <citation type="journal article" date="2005" name="Science">
        <title>Extensive DNA inversions in the B. fragilis genome control variable gene expression.</title>
        <authorList>
            <person name="Cerdeno-Tarraga A.M."/>
            <person name="Patrick S."/>
            <person name="Crosmann L."/>
            <person name="Blakely G."/>
            <person name="Abratt V."/>
            <person name="Lennard N."/>
            <person name="Duerden B."/>
            <person name="Poxton I."/>
            <person name="Harris B."/>
            <person name="Quail M.A."/>
            <person name="Barron A."/>
            <person name="Clarck L."/>
            <person name="Corton C."/>
            <person name="Doggett J."/>
            <person name="Holden M.T.G."/>
            <person name="Larke N."/>
            <person name="Line A."/>
            <person name="Lord A."/>
            <person name="Norbertczak H."/>
            <person name="Ormond D."/>
            <person name="Price C."/>
            <person name="Rabbinowitsch E."/>
            <person name="Woodward J."/>
            <person name="Barrel B.G."/>
            <person name="Parkhill J."/>
        </authorList>
    </citation>
    <scope>NUCLEOTIDE SEQUENCE [LARGE SCALE GENOMIC DNA]</scope>
    <source>
        <strain evidence="5">ATCC 25285 / DSM 2151 / CCUG 4856 / JCM 11019 / LMG 10263 / NCTC 9343 / Onslow / VPI 2553 / EN-2</strain>
    </source>
</reference>
<dbReference type="PROSITE" id="PS00101">
    <property type="entry name" value="HEXAPEP_TRANSFERASES"/>
    <property type="match status" value="1"/>
</dbReference>
<dbReference type="PANTHER" id="PTHR23416:SF78">
    <property type="entry name" value="LIPOPOLYSACCHARIDE BIOSYNTHESIS O-ACETYL TRANSFERASE WBBJ-RELATED"/>
    <property type="match status" value="1"/>
</dbReference>
<dbReference type="InterPro" id="IPR051159">
    <property type="entry name" value="Hexapeptide_acetyltransf"/>
</dbReference>
<keyword evidence="1" id="KW-0808">Transferase</keyword>
<dbReference type="HOGENOM" id="CLU_051638_7_0_10"/>
<dbReference type="KEGG" id="bfs:BF9343_0974"/>
<dbReference type="InterPro" id="IPR001451">
    <property type="entry name" value="Hexapep"/>
</dbReference>
<dbReference type="CDD" id="cd04647">
    <property type="entry name" value="LbH_MAT_like"/>
    <property type="match status" value="1"/>
</dbReference>
<name>Q5LGI4_BACFN</name>
<accession>Q5LGI4</accession>
<evidence type="ECO:0000256" key="2">
    <source>
        <dbReference type="ARBA" id="ARBA00022737"/>
    </source>
</evidence>
<dbReference type="EMBL" id="CR626927">
    <property type="protein sequence ID" value="CAH06755.1"/>
    <property type="molecule type" value="Genomic_DNA"/>
</dbReference>
<evidence type="ECO:0000313" key="4">
    <source>
        <dbReference type="EMBL" id="CAH06755.1"/>
    </source>
</evidence>
<dbReference type="InterPro" id="IPR011004">
    <property type="entry name" value="Trimer_LpxA-like_sf"/>
</dbReference>